<proteinExistence type="predicted"/>
<dbReference type="PANTHER" id="PTHR46500:SF1">
    <property type="entry name" value="CILIA- AND FLAGELLA-ASSOCIATED PROTEIN 221"/>
    <property type="match status" value="1"/>
</dbReference>
<dbReference type="AlphaFoldDB" id="A0A6J0SJN2"/>
<keyword evidence="3 4" id="KW-0966">Cell projection</keyword>
<dbReference type="Gene3D" id="2.60.40.10">
    <property type="entry name" value="Immunoglobulins"/>
    <property type="match status" value="2"/>
</dbReference>
<dbReference type="KEGG" id="pvt:110071844"/>
<keyword evidence="3 4" id="KW-0969">Cilium</keyword>
<reference evidence="2 3" key="1">
    <citation type="submission" date="2025-05" db="UniProtKB">
        <authorList>
            <consortium name="RefSeq"/>
        </authorList>
    </citation>
    <scope>NUCLEOTIDE SEQUENCE [LARGE SCALE GENOMIC DNA]</scope>
</reference>
<sequence>MEVVNTIQSDFSNTKTSFQKGQMLLLDSLVEQPKKGTDVPNHLLESKIYTKLLRNDVIQAKPAIMHYGGYEIEKHHQQILKLVNISADVINIHIIPPETKYFEIKYNKTHRLVPGLSFTITVDFCPDEWRYYYDCIRIHCQEDDTLLVPLHAYPVMNAVEFPSYISLSDVPLGQSKEYVIPLQCSCPIDFEFHVEYLQPHKAFTVHPTSGIIPANGRAEVVVKFTPFEYGTAQMKIQLWISQFNSKPYACAFTGTSTPQPSLMKADFEKQEKILQSTPKFVERDVARLPQKTVSPKEKRRSVLPKVQAIEYKSLQFPADLSNPYAVATVLIQEPGKLKIKHLREVLGGQGDGGTQTRQVREAVFELKVKQEMQEELNNQLKWQVHLGKEPMTPAFQKQVFDDRQREEEMYRIKRGDPMVEKEFQRKCVEISLKRIIRDVSEAPNFQPTFDLLLNNPWRHRHLTLRRFQQAARKVLLQCRLDRVINRLHEVFKGMKDKELEEAFISECSSFKTISTAAMGEEKKVSFLLTGNRILPSEFPTYNPPRWADDLAPEVLGIVPIQSAKVKIKQLHHFYELKVPQHFSLMGYQPFCTHHAATSYKVPKYSQTLRTGAEEELIPVIPASEEKLPPDLTSQEDGRSTSLLNLKAPEALLHPPSHHPLQVFNPSPGLHEFKAPFSYTESSIEYHICPFPKYALTRKYPLKSSIPAMQKNFFDHREVIHGVTNWKKFPAVINSTLPNVPALTGPLVPFCTDPYNEDMIPKAGPPVLYGLSEQDKENVIDEETEGEAAILLTPEMTRAEFPQIDLVADDSKTKLQKEGSDINVEPKVASCMSLNTAVPVSRDVRDVVDWYVQTQSNIFGQRIQESMEKLKEKAIRKDLVLD</sequence>
<dbReference type="Pfam" id="PF22067">
    <property type="entry name" value="Cep192_D3"/>
    <property type="match status" value="1"/>
</dbReference>
<dbReference type="RefSeq" id="XP_020635250.2">
    <property type="nucleotide sequence ID" value="XM_020779591.2"/>
</dbReference>
<dbReference type="RefSeq" id="XP_072840788.1">
    <property type="nucleotide sequence ID" value="XM_072984687.1"/>
</dbReference>
<dbReference type="CTD" id="200373"/>
<dbReference type="Proteomes" id="UP001652642">
    <property type="component" value="Chromosome 1"/>
</dbReference>
<dbReference type="InterPro" id="IPR013783">
    <property type="entry name" value="Ig-like_fold"/>
</dbReference>
<dbReference type="GeneID" id="110071844"/>
<dbReference type="InterPro" id="IPR054089">
    <property type="entry name" value="Cep192-like_D3"/>
</dbReference>
<name>A0A6J0SJN2_9SAUR</name>
<evidence type="ECO:0000313" key="2">
    <source>
        <dbReference type="Proteomes" id="UP001652642"/>
    </source>
</evidence>
<dbReference type="PANTHER" id="PTHR46500">
    <property type="entry name" value="CILIA- AND FLAGELLA-ASSOCIATED PROTEIN 221"/>
    <property type="match status" value="1"/>
</dbReference>
<keyword evidence="3 4" id="KW-0282">Flagellum</keyword>
<dbReference type="GO" id="GO:0097729">
    <property type="term" value="C:9+2 motile cilium"/>
    <property type="evidence" value="ECO:0007669"/>
    <property type="project" value="TreeGrafter"/>
</dbReference>
<evidence type="ECO:0000313" key="4">
    <source>
        <dbReference type="RefSeq" id="XP_072840788.1"/>
    </source>
</evidence>
<protein>
    <submittedName>
        <fullName evidence="3 4">Cilia- and flagella-associated protein 221</fullName>
    </submittedName>
</protein>
<keyword evidence="2" id="KW-1185">Reference proteome</keyword>
<dbReference type="OrthoDB" id="5538672at2759"/>
<evidence type="ECO:0000313" key="3">
    <source>
        <dbReference type="RefSeq" id="XP_020635250.2"/>
    </source>
</evidence>
<evidence type="ECO:0000259" key="1">
    <source>
        <dbReference type="Pfam" id="PF22067"/>
    </source>
</evidence>
<dbReference type="GO" id="GO:0003341">
    <property type="term" value="P:cilium movement"/>
    <property type="evidence" value="ECO:0007669"/>
    <property type="project" value="InterPro"/>
</dbReference>
<dbReference type="InParanoid" id="A0A6J0SJN2"/>
<dbReference type="InterPro" id="IPR029676">
    <property type="entry name" value="CFAP221"/>
</dbReference>
<dbReference type="GO" id="GO:0044458">
    <property type="term" value="P:motile cilium assembly"/>
    <property type="evidence" value="ECO:0007669"/>
    <property type="project" value="TreeGrafter"/>
</dbReference>
<organism evidence="2 3">
    <name type="scientific">Pogona vitticeps</name>
    <name type="common">central bearded dragon</name>
    <dbReference type="NCBI Taxonomy" id="103695"/>
    <lineage>
        <taxon>Eukaryota</taxon>
        <taxon>Metazoa</taxon>
        <taxon>Chordata</taxon>
        <taxon>Craniata</taxon>
        <taxon>Vertebrata</taxon>
        <taxon>Euteleostomi</taxon>
        <taxon>Lepidosauria</taxon>
        <taxon>Squamata</taxon>
        <taxon>Bifurcata</taxon>
        <taxon>Unidentata</taxon>
        <taxon>Episquamata</taxon>
        <taxon>Toxicofera</taxon>
        <taxon>Iguania</taxon>
        <taxon>Acrodonta</taxon>
        <taxon>Agamidae</taxon>
        <taxon>Amphibolurinae</taxon>
        <taxon>Pogona</taxon>
    </lineage>
</organism>
<accession>A0A6J0SJN2</accession>
<feature type="domain" description="Cep192-like" evidence="1">
    <location>
        <begin position="165"/>
        <end position="238"/>
    </location>
</feature>
<gene>
    <name evidence="3 4" type="primary">CFAP221</name>
</gene>